<organism evidence="2 3">
    <name type="scientific">Candidatus Enterovibrio altilux</name>
    <dbReference type="NCBI Taxonomy" id="1927128"/>
    <lineage>
        <taxon>Bacteria</taxon>
        <taxon>Pseudomonadati</taxon>
        <taxon>Pseudomonadota</taxon>
        <taxon>Gammaproteobacteria</taxon>
        <taxon>Vibrionales</taxon>
        <taxon>Vibrionaceae</taxon>
        <taxon>Enterovibrio</taxon>
    </lineage>
</organism>
<feature type="domain" description="Transposase DDE" evidence="1">
    <location>
        <begin position="1"/>
        <end position="70"/>
    </location>
</feature>
<dbReference type="Proteomes" id="UP000218160">
    <property type="component" value="Chromosome 1"/>
</dbReference>
<dbReference type="InterPro" id="IPR025668">
    <property type="entry name" value="Tnp_DDE_dom"/>
</dbReference>
<protein>
    <submittedName>
        <fullName evidence="2">Mobile element protein</fullName>
    </submittedName>
</protein>
<name>A0A291B8F7_9GAMM</name>
<evidence type="ECO:0000313" key="3">
    <source>
        <dbReference type="Proteomes" id="UP000218160"/>
    </source>
</evidence>
<reference evidence="3" key="1">
    <citation type="submission" date="2017-04" db="EMBL/GenBank/DDBJ databases">
        <title>Genome evolution of the luminous symbionts of deep sea anglerfish.</title>
        <authorList>
            <person name="Hendry T.A."/>
        </authorList>
    </citation>
    <scope>NUCLEOTIDE SEQUENCE [LARGE SCALE GENOMIC DNA]</scope>
</reference>
<dbReference type="AlphaFoldDB" id="A0A291B8F7"/>
<dbReference type="InterPro" id="IPR053172">
    <property type="entry name" value="Tn903_transposase"/>
</dbReference>
<dbReference type="EMBL" id="CP020660">
    <property type="protein sequence ID" value="ATF09285.1"/>
    <property type="molecule type" value="Genomic_DNA"/>
</dbReference>
<dbReference type="KEGG" id="elux:BTN50_0774"/>
<keyword evidence="3" id="KW-1185">Reference proteome</keyword>
<dbReference type="Pfam" id="PF13737">
    <property type="entry name" value="DDE_Tnp_1_5"/>
    <property type="match status" value="1"/>
</dbReference>
<accession>A0A291B8F7</accession>
<gene>
    <name evidence="2" type="ORF">BTN50_0774</name>
</gene>
<evidence type="ECO:0000259" key="1">
    <source>
        <dbReference type="Pfam" id="PF13737"/>
    </source>
</evidence>
<dbReference type="OrthoDB" id="6382212at2"/>
<dbReference type="PANTHER" id="PTHR34631:SF3">
    <property type="entry name" value="ISSOD12 TRANSPOSASE TNPA_ISSOD12"/>
    <property type="match status" value="1"/>
</dbReference>
<evidence type="ECO:0000313" key="2">
    <source>
        <dbReference type="EMBL" id="ATF09285.1"/>
    </source>
</evidence>
<sequence>MVKCVFPMPLRSLQGFLSFVCKRAQLPLLCPCCSCIDKQTKKVHVTLKMKNKGTTEHLAIDFAGLKVYGEGE</sequence>
<proteinExistence type="predicted"/>
<dbReference type="PANTHER" id="PTHR34631">
    <property type="match status" value="1"/>
</dbReference>